<evidence type="ECO:0000313" key="5">
    <source>
        <dbReference type="EMBL" id="TKR88606.1"/>
    </source>
</evidence>
<dbReference type="Pfam" id="PF06367">
    <property type="entry name" value="Drf_FH3"/>
    <property type="match status" value="1"/>
</dbReference>
<dbReference type="Gene3D" id="1.10.238.150">
    <property type="entry name" value="Formin, FH3 diaphanous domain"/>
    <property type="match status" value="1"/>
</dbReference>
<dbReference type="Pfam" id="PF02181">
    <property type="entry name" value="FH2"/>
    <property type="match status" value="1"/>
</dbReference>
<evidence type="ECO:0000259" key="3">
    <source>
        <dbReference type="PROSITE" id="PS51232"/>
    </source>
</evidence>
<keyword evidence="6" id="KW-1185">Reference proteome</keyword>
<dbReference type="Proteomes" id="UP000298663">
    <property type="component" value="Unassembled WGS sequence"/>
</dbReference>
<keyword evidence="1" id="KW-0175">Coiled coil</keyword>
<dbReference type="SUPFAM" id="SSF48371">
    <property type="entry name" value="ARM repeat"/>
    <property type="match status" value="1"/>
</dbReference>
<feature type="compositionally biased region" description="Pro residues" evidence="2">
    <location>
        <begin position="357"/>
        <end position="370"/>
    </location>
</feature>
<evidence type="ECO:0000256" key="1">
    <source>
        <dbReference type="SAM" id="Coils"/>
    </source>
</evidence>
<dbReference type="PANTHER" id="PTHR45725:SF1">
    <property type="entry name" value="DISHEVELLED ASSOCIATED ACTIVATOR OF MORPHOGENESIS, ISOFORM D"/>
    <property type="match status" value="1"/>
</dbReference>
<evidence type="ECO:0000313" key="6">
    <source>
        <dbReference type="Proteomes" id="UP000298663"/>
    </source>
</evidence>
<feature type="compositionally biased region" description="Low complexity" evidence="2">
    <location>
        <begin position="328"/>
        <end position="356"/>
    </location>
</feature>
<dbReference type="InterPro" id="IPR016024">
    <property type="entry name" value="ARM-type_fold"/>
</dbReference>
<feature type="domain" description="GBD/FH3" evidence="3">
    <location>
        <begin position="1"/>
        <end position="262"/>
    </location>
</feature>
<feature type="domain" description="FH2" evidence="4">
    <location>
        <begin position="386"/>
        <end position="817"/>
    </location>
</feature>
<reference evidence="5 6" key="2">
    <citation type="journal article" date="2019" name="G3 (Bethesda)">
        <title>Hybrid Assembly of the Genome of the Entomopathogenic Nematode Steinernema carpocapsae Identifies the X-Chromosome.</title>
        <authorList>
            <person name="Serra L."/>
            <person name="Macchietto M."/>
            <person name="Macias-Munoz A."/>
            <person name="McGill C.J."/>
            <person name="Rodriguez I.M."/>
            <person name="Rodriguez B."/>
            <person name="Murad R."/>
            <person name="Mortazavi A."/>
        </authorList>
    </citation>
    <scope>NUCLEOTIDE SEQUENCE [LARGE SCALE GENOMIC DNA]</scope>
    <source>
        <strain evidence="5 6">ALL</strain>
    </source>
</reference>
<dbReference type="Gene3D" id="1.20.58.2220">
    <property type="entry name" value="Formin, FH2 domain"/>
    <property type="match status" value="1"/>
</dbReference>
<accession>A0A4U5NYE3</accession>
<dbReference type="InterPro" id="IPR015425">
    <property type="entry name" value="FH2_Formin"/>
</dbReference>
<dbReference type="PROSITE" id="PS51232">
    <property type="entry name" value="GBD_FH3"/>
    <property type="match status" value="1"/>
</dbReference>
<dbReference type="InterPro" id="IPR010472">
    <property type="entry name" value="FH3_dom"/>
</dbReference>
<feature type="region of interest" description="Disordered" evidence="2">
    <location>
        <begin position="328"/>
        <end position="374"/>
    </location>
</feature>
<dbReference type="SMART" id="SM01139">
    <property type="entry name" value="Drf_FH3"/>
    <property type="match status" value="1"/>
</dbReference>
<sequence>MISVLDRCRERSDRDRIALPLLNSFRALLNSSDARSVFLDSANALQSVAATLDLQNSRCKIVTLEILSALCVFSDQSHGEVIRALTDVSPLLGERKRFQKLVDDLHRPRSSDRESERVRTAVMSLINAILKSGISEHSLEFRLHLRYELLMLGVQDVIDRLRDSHGSALQDHFDLFEMMRQEDEMEMSSNVDSGSSSPVDFENPAGMAEALTTKLNNTVALPHFISLLQHMLMIPGDEKHIHLWRLFDMLLQQLSLQTTMGQMSTEVEPSLVQIDIDQALSRLKTQNDYEMLEKELAEANEELEMERKRVIELENRISDLQDDAFSRISDFSSSPSDPCHSPTPTILSTSTSSLPQVRPPACGPPPPPPTAAQLRSGSISALNVPQKNVPKPPATLRTLNWNVLPLNKIKTTIWEKMDDEKVYKNLDLEELAENFVAGKGHKDNDTESIYGTLQRKMRTDTLVSVIDSQRSQNCTIMLSKLKLTNKEIRTAMLTMDEKGKIPKDMIEQMLKYVPTRDEMTLLKEAVEKYKSPAVLAIADRFLLEVGQIPRYEQRLKCLHIMRTYKERVEELLPCINSVTKASTSVSSNKKLKQLFAIILAIGNYLNYGKKAGNASGFAVTSLNAVAGVKNAVRCDRNLMHYVVGLVDQKYPELLRMQREMSGVFEAARCSRPEMEQELRLIEASLRVVFTELRAQEKILEEEELEMKENLENNNEEGETKLKRRRTVKGDKFIPIVKVFVNEARMQFKEMEKIHAEMNSKFFDCARYFAADAPGCSPDDFFGIFAKFLNTIAECQQQLWDERDEIERVKKQTMARKVFAKKGRGRRQQRNSDQDFEKLISALQSGEIFSEDLCRLRSSFRVTPRKKILVQ</sequence>
<gene>
    <name evidence="5" type="ORF">L596_012820</name>
</gene>
<dbReference type="SUPFAM" id="SSF101447">
    <property type="entry name" value="Formin homology 2 domain (FH2 domain)"/>
    <property type="match status" value="1"/>
</dbReference>
<dbReference type="InterPro" id="IPR051425">
    <property type="entry name" value="Formin_Homology"/>
</dbReference>
<dbReference type="InterPro" id="IPR042201">
    <property type="entry name" value="FH2_Formin_sf"/>
</dbReference>
<dbReference type="InterPro" id="IPR011989">
    <property type="entry name" value="ARM-like"/>
</dbReference>
<evidence type="ECO:0000256" key="2">
    <source>
        <dbReference type="SAM" id="MobiDB-lite"/>
    </source>
</evidence>
<name>A0A4U5NYE3_STECR</name>
<reference evidence="5 6" key="1">
    <citation type="journal article" date="2015" name="Genome Biol.">
        <title>Comparative genomics of Steinernema reveals deeply conserved gene regulatory networks.</title>
        <authorList>
            <person name="Dillman A.R."/>
            <person name="Macchietto M."/>
            <person name="Porter C.F."/>
            <person name="Rogers A."/>
            <person name="Williams B."/>
            <person name="Antoshechkin I."/>
            <person name="Lee M.M."/>
            <person name="Goodwin Z."/>
            <person name="Lu X."/>
            <person name="Lewis E.E."/>
            <person name="Goodrich-Blair H."/>
            <person name="Stock S.P."/>
            <person name="Adams B.J."/>
            <person name="Sternberg P.W."/>
            <person name="Mortazavi A."/>
        </authorList>
    </citation>
    <scope>NUCLEOTIDE SEQUENCE [LARGE SCALE GENOMIC DNA]</scope>
    <source>
        <strain evidence="5 6">ALL</strain>
    </source>
</reference>
<dbReference type="GO" id="GO:0030838">
    <property type="term" value="P:positive regulation of actin filament polymerization"/>
    <property type="evidence" value="ECO:0007669"/>
    <property type="project" value="TreeGrafter"/>
</dbReference>
<dbReference type="AlphaFoldDB" id="A0A4U5NYE3"/>
<comment type="caution">
    <text evidence="5">The sequence shown here is derived from an EMBL/GenBank/DDBJ whole genome shotgun (WGS) entry which is preliminary data.</text>
</comment>
<dbReference type="OrthoDB" id="1104827at2759"/>
<dbReference type="InterPro" id="IPR014768">
    <property type="entry name" value="GBD/FH3_dom"/>
</dbReference>
<organism evidence="5 6">
    <name type="scientific">Steinernema carpocapsae</name>
    <name type="common">Entomopathogenic nematode</name>
    <dbReference type="NCBI Taxonomy" id="34508"/>
    <lineage>
        <taxon>Eukaryota</taxon>
        <taxon>Metazoa</taxon>
        <taxon>Ecdysozoa</taxon>
        <taxon>Nematoda</taxon>
        <taxon>Chromadorea</taxon>
        <taxon>Rhabditida</taxon>
        <taxon>Tylenchina</taxon>
        <taxon>Panagrolaimomorpha</taxon>
        <taxon>Strongyloidoidea</taxon>
        <taxon>Steinernematidae</taxon>
        <taxon>Steinernema</taxon>
    </lineage>
</organism>
<dbReference type="EMBL" id="AZBU02000003">
    <property type="protein sequence ID" value="TKR88606.1"/>
    <property type="molecule type" value="Genomic_DNA"/>
</dbReference>
<proteinExistence type="predicted"/>
<evidence type="ECO:0000259" key="4">
    <source>
        <dbReference type="PROSITE" id="PS51444"/>
    </source>
</evidence>
<dbReference type="PANTHER" id="PTHR45725">
    <property type="entry name" value="FORMIN HOMOLOGY 2 FAMILY MEMBER"/>
    <property type="match status" value="1"/>
</dbReference>
<protein>
    <recommendedName>
        <fullName evidence="7">FH2 domain-containing protein</fullName>
    </recommendedName>
</protein>
<dbReference type="PROSITE" id="PS51444">
    <property type="entry name" value="FH2"/>
    <property type="match status" value="1"/>
</dbReference>
<evidence type="ECO:0008006" key="7">
    <source>
        <dbReference type="Google" id="ProtNLM"/>
    </source>
</evidence>
<dbReference type="STRING" id="34508.A0A4U5NYE3"/>
<dbReference type="GO" id="GO:0003779">
    <property type="term" value="F:actin binding"/>
    <property type="evidence" value="ECO:0007669"/>
    <property type="project" value="InterPro"/>
</dbReference>
<dbReference type="SMART" id="SM00498">
    <property type="entry name" value="FH2"/>
    <property type="match status" value="1"/>
</dbReference>
<dbReference type="Gene3D" id="1.25.10.10">
    <property type="entry name" value="Leucine-rich Repeat Variant"/>
    <property type="match status" value="1"/>
</dbReference>
<feature type="coiled-coil region" evidence="1">
    <location>
        <begin position="692"/>
        <end position="760"/>
    </location>
</feature>
<feature type="coiled-coil region" evidence="1">
    <location>
        <begin position="282"/>
        <end position="323"/>
    </location>
</feature>